<keyword evidence="1" id="KW-0472">Membrane</keyword>
<dbReference type="Proteomes" id="UP001056610">
    <property type="component" value="Chromosome"/>
</dbReference>
<dbReference type="EMBL" id="CP097320">
    <property type="protein sequence ID" value="UQX11971.1"/>
    <property type="molecule type" value="Genomic_DNA"/>
</dbReference>
<sequence length="90" mass="9915">MRTESIWAAIGGVLAGYLLWLVAYSVGDAISTVSIWSLALLVVSPAFALWALLRGRQVRRRRNYPLASFVFALPVLPVLLSLLVLADIYL</sequence>
<proteinExistence type="predicted"/>
<keyword evidence="1" id="KW-0812">Transmembrane</keyword>
<protein>
    <submittedName>
        <fullName evidence="2">Uncharacterized protein</fullName>
    </submittedName>
</protein>
<evidence type="ECO:0000256" key="1">
    <source>
        <dbReference type="SAM" id="Phobius"/>
    </source>
</evidence>
<feature type="transmembrane region" description="Helical" evidence="1">
    <location>
        <begin position="65"/>
        <end position="86"/>
    </location>
</feature>
<organism evidence="2 3">
    <name type="scientific">Candidatus Mycobacterium methanotrophicum</name>
    <dbReference type="NCBI Taxonomy" id="2943498"/>
    <lineage>
        <taxon>Bacteria</taxon>
        <taxon>Bacillati</taxon>
        <taxon>Actinomycetota</taxon>
        <taxon>Actinomycetes</taxon>
        <taxon>Mycobacteriales</taxon>
        <taxon>Mycobacteriaceae</taxon>
        <taxon>Mycobacterium</taxon>
    </lineage>
</organism>
<feature type="transmembrane region" description="Helical" evidence="1">
    <location>
        <begin position="7"/>
        <end position="27"/>
    </location>
</feature>
<keyword evidence="1" id="KW-1133">Transmembrane helix</keyword>
<evidence type="ECO:0000313" key="2">
    <source>
        <dbReference type="EMBL" id="UQX11971.1"/>
    </source>
</evidence>
<keyword evidence="3" id="KW-1185">Reference proteome</keyword>
<feature type="transmembrane region" description="Helical" evidence="1">
    <location>
        <begin position="33"/>
        <end position="53"/>
    </location>
</feature>
<name>A0ABY4QPT3_9MYCO</name>
<accession>A0ABY4QPT3</accession>
<gene>
    <name evidence="2" type="ORF">M5I08_06315</name>
</gene>
<reference evidence="2" key="1">
    <citation type="submission" date="2022-05" db="EMBL/GenBank/DDBJ databases">
        <title>A methanotrophic Mycobacterium dominates a cave microbial ecosystem.</title>
        <authorList>
            <person name="Van Spanning R.J.M."/>
            <person name="Guan Q."/>
            <person name="Melkonian C."/>
            <person name="Gallant J."/>
            <person name="Polerecky L."/>
            <person name="Flot J.-F."/>
            <person name="Brandt B.W."/>
            <person name="Braster M."/>
            <person name="Iturbe Espinoza P."/>
            <person name="Aerts J."/>
            <person name="Meima-Franke M."/>
            <person name="Piersma S.R."/>
            <person name="Bunduc C."/>
            <person name="Ummels R."/>
            <person name="Pain A."/>
            <person name="Fleming E.J."/>
            <person name="van der Wel N."/>
            <person name="Gherman V.D."/>
            <person name="Sarbu S.M."/>
            <person name="Bodelier P.L.E."/>
            <person name="Bitter W."/>
        </authorList>
    </citation>
    <scope>NUCLEOTIDE SEQUENCE</scope>
    <source>
        <strain evidence="2">Sulfur Cave</strain>
    </source>
</reference>
<dbReference type="RefSeq" id="WP_219065660.1">
    <property type="nucleotide sequence ID" value="NZ_CAJUXY010000002.1"/>
</dbReference>
<evidence type="ECO:0000313" key="3">
    <source>
        <dbReference type="Proteomes" id="UP001056610"/>
    </source>
</evidence>